<sequence>MSLDNTGTGNLLDLVSDLNDTSFANLFDETNDIRTDIRDIMFRWAGVDGVPPTSRGVNVDAQELEFLEKMMGQDFVQVHAGGATNPGPYAATLIDEAFEIAYNNIYARLVTQVAGGQLFDGDFHYDVASDSFSGITGIDSTALSSLETEATALSTTGEKTIFWGNVIRMVEFAIGTSNLSTGDQTALDDAITNSDASLDLSTIVGNLDFVAPAGSTYNGTSGDDTLTGGTGYDTLNGDTGNDTLYGNDGNDTLNGNGGDDALYGGNGSDYLLGGGGNDTYHYDLSTGWDIIKESGIGTGNDADEIVFGSGIDSGDLTLTRYNSNGLVIDIDTGTQTGQIFIEDQFKGNGHVETIRFSDNSTIDLDSQDWTTYGTTGNDTIYGVHIGSGGTGIDTIYGGAGNDYINGAAINTNDSTADTLYGEAGNDTIYGEYGDDVLYGGDGDDYLHGGGDDDVLYDGAGDDTLIGGGGVDDFHYQSGHTTVSGNASSTIYLDAAYDGVTPDYYRIGNDLQIYFTAANTLTVVNMFNGSQITALVYDNTTTVDLSAVTYVQQGTSGNDTLSGTGGDDLLYGYEGNDTLGSSSGNNYGDDTLYGGAGNDTLHGGQDNDYLDGGAGDDIMNGSYGNDHYVYVSGHDTINEYSTGTDVLEIDNSWTVDDLSFARYSTATNDLVITVGTTGVNSITIDNMFYGNRQIETVSLDDGNTTIDLTSMDYVTYGTSGNDTFGGITNSNISGGTVSDTLYGLAGNDTLSGQGGADTLIGGDGNDVLKGQGGDDLYIYDGGLDELRDGNYTSNDTLWITGGVVVDEISIANTGTYNATITVNSGTDEVFLYHQRYTTTSYDHIENLRFDDGFETDQLESYNGWMWGTTGNDSTSGNSSDNVIIGDAGNDTIDAGAGADDVHGGAGTDTIHGDDGNDFLHGGVGDDTIYGDDGLDVLWGGSGSDTFSFDATTAYNNTDQIADFSASEGDVIDISDLLSAYDPMTDVLTDFVQITDNGTDSTLSVDANGGGDSFSAVATILGVTGITDEAALVTSGNLAVA</sequence>
<evidence type="ECO:0000256" key="5">
    <source>
        <dbReference type="ARBA" id="ARBA00022737"/>
    </source>
</evidence>
<organism evidence="8 9">
    <name type="scientific">Thioclava marina</name>
    <dbReference type="NCBI Taxonomy" id="1915077"/>
    <lineage>
        <taxon>Bacteria</taxon>
        <taxon>Pseudomonadati</taxon>
        <taxon>Pseudomonadota</taxon>
        <taxon>Alphaproteobacteria</taxon>
        <taxon>Rhodobacterales</taxon>
        <taxon>Paracoccaceae</taxon>
        <taxon>Thioclava</taxon>
    </lineage>
</organism>
<proteinExistence type="predicted"/>
<evidence type="ECO:0008006" key="10">
    <source>
        <dbReference type="Google" id="ProtNLM"/>
    </source>
</evidence>
<keyword evidence="5" id="KW-0677">Repeat</keyword>
<evidence type="ECO:0000256" key="7">
    <source>
        <dbReference type="ARBA" id="ARBA00023136"/>
    </source>
</evidence>
<protein>
    <recommendedName>
        <fullName evidence="10">Haemolysin-type calcium binding-related domain-containing protein</fullName>
    </recommendedName>
</protein>
<dbReference type="PANTHER" id="PTHR38340">
    <property type="entry name" value="S-LAYER PROTEIN"/>
    <property type="match status" value="1"/>
</dbReference>
<dbReference type="PRINTS" id="PR01488">
    <property type="entry name" value="RTXTOXINA"/>
</dbReference>
<gene>
    <name evidence="8" type="ORF">BMG00_11830</name>
</gene>
<dbReference type="InterPro" id="IPR011049">
    <property type="entry name" value="Serralysin-like_metalloprot_C"/>
</dbReference>
<evidence type="ECO:0000256" key="2">
    <source>
        <dbReference type="ARBA" id="ARBA00004613"/>
    </source>
</evidence>
<evidence type="ECO:0000256" key="6">
    <source>
        <dbReference type="ARBA" id="ARBA00023026"/>
    </source>
</evidence>
<keyword evidence="4" id="KW-0800">Toxin</keyword>
<dbReference type="InterPro" id="IPR003995">
    <property type="entry name" value="RTX_toxin_determinant-A"/>
</dbReference>
<dbReference type="InterPro" id="IPR001343">
    <property type="entry name" value="Hemolysn_Ca-bd"/>
</dbReference>
<keyword evidence="3" id="KW-0964">Secreted</keyword>
<evidence type="ECO:0000256" key="3">
    <source>
        <dbReference type="ARBA" id="ARBA00022525"/>
    </source>
</evidence>
<dbReference type="PANTHER" id="PTHR38340:SF1">
    <property type="entry name" value="S-LAYER PROTEIN"/>
    <property type="match status" value="1"/>
</dbReference>
<evidence type="ECO:0000256" key="4">
    <source>
        <dbReference type="ARBA" id="ARBA00022656"/>
    </source>
</evidence>
<dbReference type="NCBIfam" id="TIGR03661">
    <property type="entry name" value="T1SS_VCA0849"/>
    <property type="match status" value="1"/>
</dbReference>
<dbReference type="InterPro" id="IPR050557">
    <property type="entry name" value="RTX_toxin/Mannuronan_C5-epim"/>
</dbReference>
<accession>A0ABX3MJM7</accession>
<dbReference type="PRINTS" id="PR00313">
    <property type="entry name" value="CABNDNGRPT"/>
</dbReference>
<name>A0ABX3MJM7_9RHOB</name>
<reference evidence="8 9" key="1">
    <citation type="submission" date="2016-11" db="EMBL/GenBank/DDBJ databases">
        <title>A multilocus sequence analysis scheme for characterization of bacteria in the genus Thioclava.</title>
        <authorList>
            <person name="Liu Y."/>
            <person name="Shao Z."/>
        </authorList>
    </citation>
    <scope>NUCLEOTIDE SEQUENCE [LARGE SCALE GENOMIC DNA]</scope>
    <source>
        <strain evidence="8 9">11.10-0-13</strain>
    </source>
</reference>
<dbReference type="Gene3D" id="2.150.10.10">
    <property type="entry name" value="Serralysin-like metalloprotease, C-terminal"/>
    <property type="match status" value="5"/>
</dbReference>
<evidence type="ECO:0000313" key="8">
    <source>
        <dbReference type="EMBL" id="OOY11769.1"/>
    </source>
</evidence>
<dbReference type="SUPFAM" id="SSF51120">
    <property type="entry name" value="beta-Roll"/>
    <property type="match status" value="5"/>
</dbReference>
<dbReference type="InterPro" id="IPR019960">
    <property type="entry name" value="T1SS_VCA0849"/>
</dbReference>
<dbReference type="PROSITE" id="PS00330">
    <property type="entry name" value="HEMOLYSIN_CALCIUM"/>
    <property type="match status" value="8"/>
</dbReference>
<dbReference type="InterPro" id="IPR018511">
    <property type="entry name" value="Hemolysin-typ_Ca-bd_CS"/>
</dbReference>
<dbReference type="Pfam" id="PF00353">
    <property type="entry name" value="HemolysinCabind"/>
    <property type="match status" value="10"/>
</dbReference>
<dbReference type="EMBL" id="MPZS01000002">
    <property type="protein sequence ID" value="OOY11769.1"/>
    <property type="molecule type" value="Genomic_DNA"/>
</dbReference>
<evidence type="ECO:0000313" key="9">
    <source>
        <dbReference type="Proteomes" id="UP000242224"/>
    </source>
</evidence>
<keyword evidence="6" id="KW-0843">Virulence</keyword>
<keyword evidence="7" id="KW-0472">Membrane</keyword>
<comment type="caution">
    <text evidence="8">The sequence shown here is derived from an EMBL/GenBank/DDBJ whole genome shotgun (WGS) entry which is preliminary data.</text>
</comment>
<evidence type="ECO:0000256" key="1">
    <source>
        <dbReference type="ARBA" id="ARBA00004370"/>
    </source>
</evidence>
<keyword evidence="9" id="KW-1185">Reference proteome</keyword>
<comment type="subcellular location">
    <subcellularLocation>
        <location evidence="1">Membrane</location>
    </subcellularLocation>
    <subcellularLocation>
        <location evidence="2">Secreted</location>
    </subcellularLocation>
</comment>
<dbReference type="Proteomes" id="UP000242224">
    <property type="component" value="Unassembled WGS sequence"/>
</dbReference>